<evidence type="ECO:0000256" key="3">
    <source>
        <dbReference type="ARBA" id="ARBA00022771"/>
    </source>
</evidence>
<evidence type="ECO:0000256" key="2">
    <source>
        <dbReference type="ARBA" id="ARBA00022737"/>
    </source>
</evidence>
<dbReference type="PANTHER" id="PTHR14003:SF19">
    <property type="entry name" value="YY2 TRANSCRIPTION FACTOR"/>
    <property type="match status" value="1"/>
</dbReference>
<proteinExistence type="predicted"/>
<evidence type="ECO:0000259" key="7">
    <source>
        <dbReference type="PROSITE" id="PS50157"/>
    </source>
</evidence>
<dbReference type="PANTHER" id="PTHR14003">
    <property type="entry name" value="TRANSCRIPTIONAL REPRESSOR PROTEIN YY"/>
    <property type="match status" value="1"/>
</dbReference>
<dbReference type="GO" id="GO:0000978">
    <property type="term" value="F:RNA polymerase II cis-regulatory region sequence-specific DNA binding"/>
    <property type="evidence" value="ECO:0007669"/>
    <property type="project" value="TreeGrafter"/>
</dbReference>
<feature type="region of interest" description="Disordered" evidence="6">
    <location>
        <begin position="173"/>
        <end position="214"/>
    </location>
</feature>
<protein>
    <submittedName>
        <fullName evidence="8">ARAD1D33000p</fullName>
    </submittedName>
</protein>
<dbReference type="GO" id="GO:0008270">
    <property type="term" value="F:zinc ion binding"/>
    <property type="evidence" value="ECO:0007669"/>
    <property type="project" value="UniProtKB-KW"/>
</dbReference>
<evidence type="ECO:0000256" key="1">
    <source>
        <dbReference type="ARBA" id="ARBA00022723"/>
    </source>
</evidence>
<dbReference type="Gene3D" id="3.30.160.60">
    <property type="entry name" value="Classic Zinc Finger"/>
    <property type="match status" value="2"/>
</dbReference>
<feature type="domain" description="C2H2-type" evidence="7">
    <location>
        <begin position="328"/>
        <end position="358"/>
    </location>
</feature>
<dbReference type="EMBL" id="HG937694">
    <property type="protein sequence ID" value="CDP38363.1"/>
    <property type="molecule type" value="Genomic_DNA"/>
</dbReference>
<dbReference type="GO" id="GO:0000981">
    <property type="term" value="F:DNA-binding transcription factor activity, RNA polymerase II-specific"/>
    <property type="evidence" value="ECO:0007669"/>
    <property type="project" value="TreeGrafter"/>
</dbReference>
<dbReference type="AlphaFoldDB" id="A0A060TBM2"/>
<dbReference type="PROSITE" id="PS00028">
    <property type="entry name" value="ZINC_FINGER_C2H2_1"/>
    <property type="match status" value="1"/>
</dbReference>
<reference evidence="8" key="1">
    <citation type="submission" date="2014-02" db="EMBL/GenBank/DDBJ databases">
        <authorList>
            <person name="Genoscope - CEA"/>
        </authorList>
    </citation>
    <scope>NUCLEOTIDE SEQUENCE</scope>
    <source>
        <strain evidence="8">LS3</strain>
    </source>
</reference>
<name>A0A060TBM2_BLAAD</name>
<keyword evidence="4" id="KW-0862">Zinc</keyword>
<evidence type="ECO:0000313" key="8">
    <source>
        <dbReference type="EMBL" id="CDP38363.1"/>
    </source>
</evidence>
<dbReference type="PROSITE" id="PS50157">
    <property type="entry name" value="ZINC_FINGER_C2H2_2"/>
    <property type="match status" value="1"/>
</dbReference>
<dbReference type="InterPro" id="IPR036236">
    <property type="entry name" value="Znf_C2H2_sf"/>
</dbReference>
<feature type="compositionally biased region" description="Low complexity" evidence="6">
    <location>
        <begin position="179"/>
        <end position="195"/>
    </location>
</feature>
<keyword evidence="2" id="KW-0677">Repeat</keyword>
<accession>A0A060TBM2</accession>
<keyword evidence="3 5" id="KW-0863">Zinc-finger</keyword>
<dbReference type="GO" id="GO:0000785">
    <property type="term" value="C:chromatin"/>
    <property type="evidence" value="ECO:0007669"/>
    <property type="project" value="TreeGrafter"/>
</dbReference>
<gene>
    <name evidence="8" type="ORF">GNLVRS02_ARAD1D33000g</name>
</gene>
<dbReference type="SMART" id="SM00355">
    <property type="entry name" value="ZnF_C2H2"/>
    <property type="match status" value="3"/>
</dbReference>
<dbReference type="GO" id="GO:0005667">
    <property type="term" value="C:transcription regulator complex"/>
    <property type="evidence" value="ECO:0007669"/>
    <property type="project" value="TreeGrafter"/>
</dbReference>
<sequence length="373" mass="42733">MSRLKRPTPIKVYKNRLDHNLHMPAIIKEEPPDSDFDAFKSLSVRPHITPVSATTPSVAAFGKAPLHTPLFQNHFGSPIAAIPEHSSLDKEHTTRAELKGEEIKLLQKDQCNKGETSDNCTTDEDIDPDLQRTNLKIVLVENPISSPPITLSDPESPLSEPDTIAPHLIYFSGNDTEYEPSSPSDSSLESESSLSEMHEMPEAEMSEIEESDRKPSLQLLLNPTNRSREPSILRTEGFTPGSLVEQLSQNEEMMNTIRKSKKGSYYCNHCHERFLTMLNFAIHLDMLEGFERPYKCQSPDCPWSLIGFMKRSEAFRHTRHQHSGVREFKCEYHDCNKSFARKDSMRRHELQVHMNQRSRLNKLRAKKMRKNRA</sequence>
<evidence type="ECO:0000256" key="6">
    <source>
        <dbReference type="SAM" id="MobiDB-lite"/>
    </source>
</evidence>
<dbReference type="InterPro" id="IPR013087">
    <property type="entry name" value="Znf_C2H2_type"/>
</dbReference>
<reference evidence="8" key="2">
    <citation type="submission" date="2014-06" db="EMBL/GenBank/DDBJ databases">
        <title>The complete genome of Blastobotrys (Arxula) adeninivorans LS3 - a yeast of biotechnological interest.</title>
        <authorList>
            <person name="Kunze G."/>
            <person name="Gaillardin C."/>
            <person name="Czernicka M."/>
            <person name="Durrens P."/>
            <person name="Martin T."/>
            <person name="Boer E."/>
            <person name="Gabaldon T."/>
            <person name="Cruz J."/>
            <person name="Talla E."/>
            <person name="Marck C."/>
            <person name="Goffeau A."/>
            <person name="Barbe V."/>
            <person name="Baret P."/>
            <person name="Baronian K."/>
            <person name="Beier S."/>
            <person name="Bleykasten C."/>
            <person name="Bode R."/>
            <person name="Casaregola S."/>
            <person name="Despons L."/>
            <person name="Fairhead C."/>
            <person name="Giersberg M."/>
            <person name="Gierski P."/>
            <person name="Hahnel U."/>
            <person name="Hartmann A."/>
            <person name="Jankowska D."/>
            <person name="Jubin C."/>
            <person name="Jung P."/>
            <person name="Lafontaine I."/>
            <person name="Leh-Louis V."/>
            <person name="Lemaire M."/>
            <person name="Marcet-Houben M."/>
            <person name="Mascher M."/>
            <person name="Morel G."/>
            <person name="Richard G.-F."/>
            <person name="Riechen J."/>
            <person name="Sacerdot C."/>
            <person name="Sarkar A."/>
            <person name="Savel G."/>
            <person name="Schacherer J."/>
            <person name="Sherman D."/>
            <person name="Straub M.-L."/>
            <person name="Stein N."/>
            <person name="Thierry A."/>
            <person name="Trautwein-Schult A."/>
            <person name="Westhof E."/>
            <person name="Worch S."/>
            <person name="Dujon B."/>
            <person name="Souciet J.-L."/>
            <person name="Wincker P."/>
            <person name="Scholz U."/>
            <person name="Neuveglise N."/>
        </authorList>
    </citation>
    <scope>NUCLEOTIDE SEQUENCE</scope>
    <source>
        <strain evidence="8">LS3</strain>
    </source>
</reference>
<dbReference type="SUPFAM" id="SSF57667">
    <property type="entry name" value="beta-beta-alpha zinc fingers"/>
    <property type="match status" value="1"/>
</dbReference>
<keyword evidence="1" id="KW-0479">Metal-binding</keyword>
<organism evidence="8">
    <name type="scientific">Blastobotrys adeninivorans</name>
    <name type="common">Yeast</name>
    <name type="synonym">Arxula adeninivorans</name>
    <dbReference type="NCBI Taxonomy" id="409370"/>
    <lineage>
        <taxon>Eukaryota</taxon>
        <taxon>Fungi</taxon>
        <taxon>Dikarya</taxon>
        <taxon>Ascomycota</taxon>
        <taxon>Saccharomycotina</taxon>
        <taxon>Dipodascomycetes</taxon>
        <taxon>Dipodascales</taxon>
        <taxon>Trichomonascaceae</taxon>
        <taxon>Blastobotrys</taxon>
    </lineage>
</organism>
<evidence type="ECO:0000256" key="5">
    <source>
        <dbReference type="PROSITE-ProRule" id="PRU00042"/>
    </source>
</evidence>
<evidence type="ECO:0000256" key="4">
    <source>
        <dbReference type="ARBA" id="ARBA00022833"/>
    </source>
</evidence>